<organism evidence="7">
    <name type="scientific">Thermogemmatispora argillosa</name>
    <dbReference type="NCBI Taxonomy" id="2045280"/>
    <lineage>
        <taxon>Bacteria</taxon>
        <taxon>Bacillati</taxon>
        <taxon>Chloroflexota</taxon>
        <taxon>Ktedonobacteria</taxon>
        <taxon>Thermogemmatisporales</taxon>
        <taxon>Thermogemmatisporaceae</taxon>
        <taxon>Thermogemmatispora</taxon>
    </lineage>
</organism>
<accession>A0A455T1D7</accession>
<dbReference type="GO" id="GO:0016616">
    <property type="term" value="F:oxidoreductase activity, acting on the CH-OH group of donors, NAD or NADP as acceptor"/>
    <property type="evidence" value="ECO:0007669"/>
    <property type="project" value="InterPro"/>
</dbReference>
<evidence type="ECO:0000313" key="7">
    <source>
        <dbReference type="EMBL" id="BBH94433.1"/>
    </source>
</evidence>
<protein>
    <submittedName>
        <fullName evidence="7">Hydroxyacid dehydrogenase</fullName>
    </submittedName>
</protein>
<dbReference type="EMBL" id="AP019377">
    <property type="protein sequence ID" value="BBH94433.1"/>
    <property type="molecule type" value="Genomic_DNA"/>
</dbReference>
<dbReference type="PANTHER" id="PTHR43333:SF1">
    <property type="entry name" value="D-ISOMER SPECIFIC 2-HYDROXYACID DEHYDROGENASE NAD-BINDING DOMAIN-CONTAINING PROTEIN"/>
    <property type="match status" value="1"/>
</dbReference>
<keyword evidence="2 4" id="KW-0560">Oxidoreductase</keyword>
<dbReference type="Pfam" id="PF00389">
    <property type="entry name" value="2-Hacid_dh"/>
    <property type="match status" value="1"/>
</dbReference>
<dbReference type="PROSITE" id="PS00671">
    <property type="entry name" value="D_2_HYDROXYACID_DH_3"/>
    <property type="match status" value="1"/>
</dbReference>
<dbReference type="InterPro" id="IPR006139">
    <property type="entry name" value="D-isomer_2_OHA_DH_cat_dom"/>
</dbReference>
<evidence type="ECO:0000259" key="6">
    <source>
        <dbReference type="Pfam" id="PF02826"/>
    </source>
</evidence>
<dbReference type="SUPFAM" id="SSF52283">
    <property type="entry name" value="Formate/glycerate dehydrogenase catalytic domain-like"/>
    <property type="match status" value="1"/>
</dbReference>
<evidence type="ECO:0000256" key="1">
    <source>
        <dbReference type="ARBA" id="ARBA00005854"/>
    </source>
</evidence>
<feature type="domain" description="D-isomer specific 2-hydroxyacid dehydrogenase catalytic" evidence="5">
    <location>
        <begin position="14"/>
        <end position="320"/>
    </location>
</feature>
<evidence type="ECO:0000256" key="4">
    <source>
        <dbReference type="RuleBase" id="RU003719"/>
    </source>
</evidence>
<dbReference type="GO" id="GO:0051287">
    <property type="term" value="F:NAD binding"/>
    <property type="evidence" value="ECO:0007669"/>
    <property type="project" value="InterPro"/>
</dbReference>
<evidence type="ECO:0000256" key="2">
    <source>
        <dbReference type="ARBA" id="ARBA00023002"/>
    </source>
</evidence>
<dbReference type="AlphaFoldDB" id="A0A455T1D7"/>
<keyword evidence="3" id="KW-0520">NAD</keyword>
<dbReference type="InterPro" id="IPR029753">
    <property type="entry name" value="D-isomer_DH_CS"/>
</dbReference>
<dbReference type="SUPFAM" id="SSF51735">
    <property type="entry name" value="NAD(P)-binding Rossmann-fold domains"/>
    <property type="match status" value="1"/>
</dbReference>
<sequence length="327" mass="36681">MSQHQGLKVLCTFPFDEEALEKIREAAQSEVVLATRNEELAAHAENAEIICGFWLPKNILQLAPRLRWLQFAGAGVDGLRDTGLLDPGSGVIVTTASGIHASTIGEYVFGSMIMFNRSWPELVRLQDRHIWGNTAWYHLRTLELYGQTLGIIGVGSIGRYVARLGRAFGMRVLGVRRSARGGEQDQDVERYYAFSQLREMLPLCDYVVIATPLTPETEHLIGEPELRAMRRTAYLVNVARGRVIDEQALIRALREGWIAGAGLDVTEVEPLPQDSPLYSLPNVILTPHISGESVHYGARLASLFVDNLQRYRRGEPLRNRYDPQRGY</sequence>
<dbReference type="InterPro" id="IPR006140">
    <property type="entry name" value="D-isomer_DH_NAD-bd"/>
</dbReference>
<dbReference type="PANTHER" id="PTHR43333">
    <property type="entry name" value="2-HACID_DH_C DOMAIN-CONTAINING PROTEIN"/>
    <property type="match status" value="1"/>
</dbReference>
<gene>
    <name evidence="7" type="ORF">KTA_26320</name>
</gene>
<evidence type="ECO:0000259" key="5">
    <source>
        <dbReference type="Pfam" id="PF00389"/>
    </source>
</evidence>
<dbReference type="CDD" id="cd05300">
    <property type="entry name" value="2-Hacid_dh_1"/>
    <property type="match status" value="1"/>
</dbReference>
<dbReference type="InterPro" id="IPR036291">
    <property type="entry name" value="NAD(P)-bd_dom_sf"/>
</dbReference>
<comment type="similarity">
    <text evidence="1 4">Belongs to the D-isomer specific 2-hydroxyacid dehydrogenase family.</text>
</comment>
<reference evidence="7" key="1">
    <citation type="submission" date="2018-12" db="EMBL/GenBank/DDBJ databases">
        <title>Novel natural products biosynthetic potential of the class Ktedonobacteria.</title>
        <authorList>
            <person name="Zheng Y."/>
            <person name="Saitou A."/>
            <person name="Wang C.M."/>
            <person name="Toyoda A."/>
            <person name="Minakuchi Y."/>
            <person name="Sekiguchi Y."/>
            <person name="Ueda K."/>
            <person name="Takano H."/>
            <person name="Sakai Y."/>
            <person name="Yokota A."/>
            <person name="Yabe S."/>
        </authorList>
    </citation>
    <scope>NUCLEOTIDE SEQUENCE</scope>
    <source>
        <strain evidence="7">A3-2</strain>
    </source>
</reference>
<feature type="domain" description="D-isomer specific 2-hydroxyacid dehydrogenase NAD-binding" evidence="6">
    <location>
        <begin position="110"/>
        <end position="290"/>
    </location>
</feature>
<proteinExistence type="inferred from homology"/>
<evidence type="ECO:0000256" key="3">
    <source>
        <dbReference type="ARBA" id="ARBA00023027"/>
    </source>
</evidence>
<dbReference type="FunFam" id="3.40.50.720:FF:000363">
    <property type="entry name" value="D-isomer specific 2-hydroxyacid dehydrogenase"/>
    <property type="match status" value="1"/>
</dbReference>
<dbReference type="Gene3D" id="3.40.50.720">
    <property type="entry name" value="NAD(P)-binding Rossmann-like Domain"/>
    <property type="match status" value="2"/>
</dbReference>
<name>A0A455T1D7_9CHLR</name>
<dbReference type="Pfam" id="PF02826">
    <property type="entry name" value="2-Hacid_dh_C"/>
    <property type="match status" value="1"/>
</dbReference>